<feature type="coiled-coil region" evidence="4">
    <location>
        <begin position="38"/>
        <end position="111"/>
    </location>
</feature>
<feature type="coiled-coil region" evidence="4">
    <location>
        <begin position="691"/>
        <end position="795"/>
    </location>
</feature>
<evidence type="ECO:0000256" key="2">
    <source>
        <dbReference type="ARBA" id="ARBA00023054"/>
    </source>
</evidence>
<feature type="compositionally biased region" description="Low complexity" evidence="5">
    <location>
        <begin position="1910"/>
        <end position="1950"/>
    </location>
</feature>
<keyword evidence="3" id="KW-0539">Nucleus</keyword>
<dbReference type="PANTHER" id="PTHR18898:SF2">
    <property type="entry name" value="NUCLEOPROTEIN TPR"/>
    <property type="match status" value="1"/>
</dbReference>
<dbReference type="InterPro" id="IPR057577">
    <property type="entry name" value="Nucleoprot-TPR/MLP1_dom"/>
</dbReference>
<dbReference type="GO" id="GO:0006406">
    <property type="term" value="P:mRNA export from nucleus"/>
    <property type="evidence" value="ECO:0007669"/>
    <property type="project" value="TreeGrafter"/>
</dbReference>
<feature type="region of interest" description="Disordered" evidence="5">
    <location>
        <begin position="1814"/>
        <end position="2046"/>
    </location>
</feature>
<feature type="region of interest" description="Disordered" evidence="5">
    <location>
        <begin position="270"/>
        <end position="289"/>
    </location>
</feature>
<dbReference type="InterPro" id="IPR012929">
    <property type="entry name" value="Nucleoprot-TPR/MLP1-2_dom"/>
</dbReference>
<dbReference type="Pfam" id="PF07926">
    <property type="entry name" value="TPR_MLP1_2"/>
    <property type="match status" value="1"/>
</dbReference>
<evidence type="ECO:0000256" key="5">
    <source>
        <dbReference type="SAM" id="MobiDB-lite"/>
    </source>
</evidence>
<feature type="coiled-coil region" evidence="4">
    <location>
        <begin position="1754"/>
        <end position="1781"/>
    </location>
</feature>
<feature type="coiled-coil region" evidence="4">
    <location>
        <begin position="842"/>
        <end position="1077"/>
    </location>
</feature>
<feature type="coiled-coil region" evidence="4">
    <location>
        <begin position="1301"/>
        <end position="1491"/>
    </location>
</feature>
<dbReference type="GO" id="GO:0005643">
    <property type="term" value="C:nuclear pore"/>
    <property type="evidence" value="ECO:0007669"/>
    <property type="project" value="TreeGrafter"/>
</dbReference>
<feature type="domain" description="Nucleoprotein TPR/MPL1" evidence="7">
    <location>
        <begin position="181"/>
        <end position="258"/>
    </location>
</feature>
<dbReference type="Pfam" id="PF25481">
    <property type="entry name" value="Nucleoprot-TPR"/>
    <property type="match status" value="1"/>
</dbReference>
<proteinExistence type="predicted"/>
<feature type="coiled-coil region" evidence="4">
    <location>
        <begin position="408"/>
        <end position="491"/>
    </location>
</feature>
<feature type="region of interest" description="Disordered" evidence="5">
    <location>
        <begin position="366"/>
        <end position="397"/>
    </location>
</feature>
<dbReference type="Gene3D" id="1.10.287.1490">
    <property type="match status" value="1"/>
</dbReference>
<dbReference type="Pfam" id="PF25785">
    <property type="entry name" value="TPR"/>
    <property type="match status" value="1"/>
</dbReference>
<feature type="domain" description="Nucleoprotein TPR/MLP1-2" evidence="6">
    <location>
        <begin position="1065"/>
        <end position="1190"/>
    </location>
</feature>
<protein>
    <recommendedName>
        <fullName evidence="11">Nucleoprotein TPR/MLP1 domain-containing protein</fullName>
    </recommendedName>
</protein>
<evidence type="ECO:0000259" key="6">
    <source>
        <dbReference type="Pfam" id="PF07926"/>
    </source>
</evidence>
<feature type="compositionally biased region" description="Gly residues" evidence="5">
    <location>
        <begin position="1951"/>
        <end position="1984"/>
    </location>
</feature>
<feature type="compositionally biased region" description="Low complexity" evidence="5">
    <location>
        <begin position="1889"/>
        <end position="1899"/>
    </location>
</feature>
<evidence type="ECO:0000256" key="3">
    <source>
        <dbReference type="ARBA" id="ARBA00023242"/>
    </source>
</evidence>
<dbReference type="Proteomes" id="UP001174997">
    <property type="component" value="Unassembled WGS sequence"/>
</dbReference>
<feature type="region of interest" description="Disordered" evidence="5">
    <location>
        <begin position="1264"/>
        <end position="1285"/>
    </location>
</feature>
<feature type="coiled-coil region" evidence="4">
    <location>
        <begin position="564"/>
        <end position="631"/>
    </location>
</feature>
<organism evidence="9 10">
    <name type="scientific">Cercophora samala</name>
    <dbReference type="NCBI Taxonomy" id="330535"/>
    <lineage>
        <taxon>Eukaryota</taxon>
        <taxon>Fungi</taxon>
        <taxon>Dikarya</taxon>
        <taxon>Ascomycota</taxon>
        <taxon>Pezizomycotina</taxon>
        <taxon>Sordariomycetes</taxon>
        <taxon>Sordariomycetidae</taxon>
        <taxon>Sordariales</taxon>
        <taxon>Lasiosphaeriaceae</taxon>
        <taxon>Cercophora</taxon>
    </lineage>
</organism>
<evidence type="ECO:0000256" key="4">
    <source>
        <dbReference type="SAM" id="Coils"/>
    </source>
</evidence>
<evidence type="ECO:0000313" key="10">
    <source>
        <dbReference type="Proteomes" id="UP001174997"/>
    </source>
</evidence>
<evidence type="ECO:0008006" key="11">
    <source>
        <dbReference type="Google" id="ProtNLM"/>
    </source>
</evidence>
<dbReference type="EMBL" id="JAULSY010000016">
    <property type="protein sequence ID" value="KAK0672004.1"/>
    <property type="molecule type" value="Genomic_DNA"/>
</dbReference>
<comment type="caution">
    <text evidence="9">The sequence shown here is derived from an EMBL/GenBank/DDBJ whole genome shotgun (WGS) entry which is preliminary data.</text>
</comment>
<dbReference type="GO" id="GO:0006606">
    <property type="term" value="P:protein import into nucleus"/>
    <property type="evidence" value="ECO:0007669"/>
    <property type="project" value="InterPro"/>
</dbReference>
<feature type="compositionally biased region" description="Pro residues" evidence="5">
    <location>
        <begin position="1821"/>
        <end position="1841"/>
    </location>
</feature>
<feature type="compositionally biased region" description="Low complexity" evidence="5">
    <location>
        <begin position="1275"/>
        <end position="1285"/>
    </location>
</feature>
<keyword evidence="10" id="KW-1185">Reference proteome</keyword>
<feature type="compositionally biased region" description="Low complexity" evidence="5">
    <location>
        <begin position="1842"/>
        <end position="1854"/>
    </location>
</feature>
<feature type="compositionally biased region" description="Basic and acidic residues" evidence="5">
    <location>
        <begin position="278"/>
        <end position="289"/>
    </location>
</feature>
<dbReference type="InterPro" id="IPR057974">
    <property type="entry name" value="NUA/TPR/MLP1-2-like_dom"/>
</dbReference>
<evidence type="ECO:0000256" key="1">
    <source>
        <dbReference type="ARBA" id="ARBA00004123"/>
    </source>
</evidence>
<feature type="compositionally biased region" description="Gly residues" evidence="5">
    <location>
        <begin position="2032"/>
        <end position="2046"/>
    </location>
</feature>
<gene>
    <name evidence="9" type="ORF">QBC41DRAFT_344123</name>
</gene>
<evidence type="ECO:0000313" key="9">
    <source>
        <dbReference type="EMBL" id="KAK0672004.1"/>
    </source>
</evidence>
<feature type="compositionally biased region" description="Basic and acidic residues" evidence="5">
    <location>
        <begin position="1264"/>
        <end position="1274"/>
    </location>
</feature>
<feature type="region of interest" description="Disordered" evidence="5">
    <location>
        <begin position="1680"/>
        <end position="1701"/>
    </location>
</feature>
<accession>A0AA39ZJD2</accession>
<comment type="subcellular location">
    <subcellularLocation>
        <location evidence="1">Nucleus</location>
    </subcellularLocation>
</comment>
<name>A0AA39ZJD2_9PEZI</name>
<dbReference type="GO" id="GO:0017056">
    <property type="term" value="F:structural constituent of nuclear pore"/>
    <property type="evidence" value="ECO:0007669"/>
    <property type="project" value="TreeGrafter"/>
</dbReference>
<evidence type="ECO:0000259" key="7">
    <source>
        <dbReference type="Pfam" id="PF25481"/>
    </source>
</evidence>
<keyword evidence="2 4" id="KW-0175">Coiled coil</keyword>
<feature type="region of interest" description="Disordered" evidence="5">
    <location>
        <begin position="1562"/>
        <end position="1587"/>
    </location>
</feature>
<reference evidence="9" key="1">
    <citation type="submission" date="2023-06" db="EMBL/GenBank/DDBJ databases">
        <title>Genome-scale phylogeny and comparative genomics of the fungal order Sordariales.</title>
        <authorList>
            <consortium name="Lawrence Berkeley National Laboratory"/>
            <person name="Hensen N."/>
            <person name="Bonometti L."/>
            <person name="Westerberg I."/>
            <person name="Brannstrom I.O."/>
            <person name="Guillou S."/>
            <person name="Cros-Aarteil S."/>
            <person name="Calhoun S."/>
            <person name="Haridas S."/>
            <person name="Kuo A."/>
            <person name="Mondo S."/>
            <person name="Pangilinan J."/>
            <person name="Riley R."/>
            <person name="Labutti K."/>
            <person name="Andreopoulos B."/>
            <person name="Lipzen A."/>
            <person name="Chen C."/>
            <person name="Yanf M."/>
            <person name="Daum C."/>
            <person name="Ng V."/>
            <person name="Clum A."/>
            <person name="Steindorff A."/>
            <person name="Ohm R."/>
            <person name="Martin F."/>
            <person name="Silar P."/>
            <person name="Natvig D."/>
            <person name="Lalanne C."/>
            <person name="Gautier V."/>
            <person name="Ament-Velasquez S.L."/>
            <person name="Kruys A."/>
            <person name="Hutchinson M.I."/>
            <person name="Powell A.J."/>
            <person name="Barry K."/>
            <person name="Miller A.N."/>
            <person name="Grigoriev I.V."/>
            <person name="Debuchy R."/>
            <person name="Gladieux P."/>
            <person name="Thoren M.H."/>
            <person name="Johannesson H."/>
        </authorList>
    </citation>
    <scope>NUCLEOTIDE SEQUENCE</scope>
    <source>
        <strain evidence="9">CBS 307.81</strain>
    </source>
</reference>
<sequence length="2046" mass="227754">MAAAEVDLGYLSANAGIPELDLNTVVTAPTPELVTTILQAVLTKLRDLEQEKFQLEIELEGAIRGSESRCEQFKATADKALKDVEELRQKLQSEESTRRSIENELQALKSSGSASQSEIDTLRARIASLETSNRETLAIVDSKTTANATLAEELQKQHQKILKLNSEISSLNQSVQSAQTAANSAKYREEALKQELELAKKNNEWYDAELKTKAAESLKFRKEKGARIAELQRMNEDANSTIESLTRSEQQLRKRLDEAQSKAEEALSKVQQLQESNSRAEESFRQELESQKRLVDLKDQQSETHRERLKEVTDRLEQVKDDHAEEMRRVRRELEQAKQDLAQAEQQTQNLQAEIDRLRVSVVESEQAHAEAPQTPRANGSFLVRPGSPFGTPLSVRGKRTTDTLEELLKVKAQLTTEQRKNQKLQQDLDDVLGMLEAKAPELVETQAQNEELKADLDKYTELSQQAWETAEAAKKAQRKAEAAVSSIQAENKIFRAQVRDLGTQVHVLVFNAHAQEKGMDMLSPEEQEQFERMQRGEITENALEDMSDTHRFITERFVVFKNIVELQQKNEELLRITRELADRMENEEASIKARQEALELENPQQLHDTIRQLQEEIQTLLVKSRSYVQERDMFRRMLQQKADSAEIRQALGIAGDGGREVLASIEQPSQEDTNLVQAFRDLQAQYDAYRADQSADRNALKDQIQKLSSEKASLQSEISRVSSQLTLATERYSILESNFKALQTEKQEVQKRNNSLSESAAKQDLRTQQVAEDLVEARGLVESLRSENANLKAEKTLWRTIQERLAGDNESLAQEKTRLNNLLSSQQSLLNERELSESETKRRLQGQIDALDAELTTTKRKLSEEIDEGRKLQQRKEYDAQQAQKRIDELLSAISQVKEENVQVKTTRDHLQARVSELEIEVRNAQDRAERLRPLPTPRPGTMHDQDGISGEAQERIDELENEVQDLKNQLDLVGMQLENAKEEAERYKTHGQSIEDELNTLLETQQEFTAEWEKDANAKISTITELEQRVEALTLELSASNNELNKLRDSQADVARKSEEKERILNSEIARLKSEEEKYREIAKYHQQDLRTQQEITVKAQQEYEYELVKHAEAAKALQDIRTQFNELKIESGKWKAEAESAKLALHQSEQSWEERKVQLEQEITEIKARKDDAAAQNKLLHQQLDSVTAQISALQQNRADNAGDVSAGAIADTATEGLRELNNYLRREKEILEVQYDIKLQEAKRLQQQLDYSQSQLDETRLKLDQERRSNSDSSRSSISHSQIMERLNELNLIRESNITLRNENQRTQAQLERKSQKIEELEAKIQPLEARISELDFDRNFKEQEIKQLQEARDSLQKRIESILSKYGQSDPHEVEQLKVTIMELETERDALKASEQALQEKVKEAEQTLETKSNEWKALREKYAEDFKGRYKTMKTARDEAINDKAALQETVNGLNARLVGVEQELTAAKQDLASLTEKNKELEHKAAAPAPTPVSVFSQPTENGDNSELVALLNQQLESVKSELEVVKADKAAADAQIQQLQADLATAVSERDQARAAVQPATASGDVTMEDGPSAAPVASLTDEERKALEEKIAAAEAKAAEFEQKAKELEEHADAIVRNRSEKMKTALNKKLQESKENLEKQAQEEKAKLEAEYQLKLQQEIAIVKAEQITSAPPQNGVPSTPAKPAGEQPPATPVVGTPGFDIANISESQVRSLLANNAVVAGIVKSNVKKLVDKAKEATEATLKAEYEQKIATAKEQASALTEKKSALRLNMLDRQHKTAQAKIQIVETAAKETPQRPVGEVWEIAKDAKPPAPAPAPTPAPAAAPAPAPAPATGQAAPSATPTEETKPKPQAPQMAKPVPTGIPAPGSGILAPPGVPAFAQKATAAPASSNLPVVNPFGQPAPAGPGQPAQPQHQPQQQPQQQIPQPAVRTGIPQPRGGAAAGRGGRGGVYQAPGRGGPGGPRGRGGFQGRGGSAAAVNAGHNNLNPTAGDFNPNPSAGNKRPRNDSEVGSGERGGKRPRGGGNSGGAAGGQVQQ</sequence>
<feature type="domain" description="NUA/TPR/MLP1-2-like" evidence="8">
    <location>
        <begin position="479"/>
        <end position="590"/>
    </location>
</feature>
<feature type="coiled-coil region" evidence="4">
    <location>
        <begin position="1113"/>
        <end position="1200"/>
    </location>
</feature>
<dbReference type="PANTHER" id="PTHR18898">
    <property type="entry name" value="NUCLEOPROTEIN TPR-RELATED"/>
    <property type="match status" value="1"/>
</dbReference>
<evidence type="ECO:0000259" key="8">
    <source>
        <dbReference type="Pfam" id="PF25785"/>
    </source>
</evidence>